<dbReference type="NCBIfam" id="TIGR01643">
    <property type="entry name" value="YD_repeat_2x"/>
    <property type="match status" value="4"/>
</dbReference>
<feature type="compositionally biased region" description="Low complexity" evidence="2">
    <location>
        <begin position="398"/>
        <end position="409"/>
    </location>
</feature>
<dbReference type="InterPro" id="IPR056823">
    <property type="entry name" value="TEN-like_YD-shell"/>
</dbReference>
<dbReference type="PANTHER" id="PTHR32305:SF15">
    <property type="entry name" value="PROTEIN RHSA-RELATED"/>
    <property type="match status" value="1"/>
</dbReference>
<dbReference type="Pfam" id="PF05593">
    <property type="entry name" value="RHS_repeat"/>
    <property type="match status" value="1"/>
</dbReference>
<dbReference type="NCBIfam" id="TIGR03696">
    <property type="entry name" value="Rhs_assc_core"/>
    <property type="match status" value="1"/>
</dbReference>
<sequence>MVRTTAGSVAAASRRQVGAWMRSSAKRLMSAVSVGLLSAALLVGVAVPAYAALPAGPVTVGVTGARPGATEIPFQISDQVGVGVDVATGNLRVSTRSLSLVGVTGQVGIGQTYNSLSNLAGASNAGAANRWVFSAQGAGFLATSYGGGGLTYTAGDGSTWKYTTGTGSAFTSPAGAKADLVSITGGYKLTDRQSRQVVTFDTDGRATSIADRNGNTTTLTYDPYGTVSTVVSSAGPTAARTATFAYSSTTRTLTASQTSGVLSRSVKWVKDASQNLTSIVDGENKTTSFGYTGQQLTSITGPTGAVVTIGYESSTSSRVVSVSQANTTAGSSGTSVTRISYPSSTSRNLARPNTDQASSVASVPHITYTINSTTRLVTKSVDEMGREKAKTYTPNGDTATATSGAGSTAGTTTATYGANGGDSLTSLQAPGGQTSSQAFSNTAASTQYLASSSTDSAGNSSTYTYNGSGNQLTSTDANAATATLTYNTDGTVATALAAGNGSNKTLYGYNANRQLTSMTPVTGSSLGARAFTYDDFGRLKTATDGRGTTTTYTYDKQDRLLTTSFSDGTATVTNTYTDRGLPATRVDGNGTTTYGYDQLGRLISRGNTFNGGTITYGYDKSSNLTSTTDSRGTTTYAFDTAGVPTSMTYPDGTGSDLMNFAVDDQGRRTDTWLRTNADNSQWTAHTQQEYDTSGRVSRAIAKSVNSAGEIVTVQDVTYCYNTGSAAPTCGTGTSGDRAKLHWQLDNLTGQSTTYGYDTSGRLTSATQAGGTNPTTWTYTYDARGNRLTSNATGGTTTSQTLTFNAANQVTTTGHTYDGTGNLTADTAGTYTYNGAQQMTGVSNASGSFTYKYAGTSQVEVLQQQQASVTRKLTYGRTNQAGLPVLEQAQWGSITAYIENDPVTGQPLLLRTSTNTVSLYVYDGLGNPTAILRDFGSPGYTYTYDPFGLPTLTYNSGGTGQTQNPFLFKGGIQDRATGWVHFGNRWYNPTLGRWTQQDTLDAPLDPANANRYAYAGCDPINNADPTGLNCSKAIGDLVASGVGLASSVVGIVLSTAAVIPSGGVSLTLGVASALGYSAAAYSTISAIGSVISDCG</sequence>
<feature type="domain" description="Teneurin-like YD-shell" evidence="3">
    <location>
        <begin position="743"/>
        <end position="1019"/>
    </location>
</feature>
<dbReference type="EMBL" id="SMZX01000001">
    <property type="protein sequence ID" value="TDL45228.1"/>
    <property type="molecule type" value="Genomic_DNA"/>
</dbReference>
<dbReference type="InterPro" id="IPR022385">
    <property type="entry name" value="Rhs_assc_core"/>
</dbReference>
<protein>
    <recommendedName>
        <fullName evidence="3">Teneurin-like YD-shell domain-containing protein</fullName>
    </recommendedName>
</protein>
<accession>A0A4R5YJX2</accession>
<evidence type="ECO:0000256" key="2">
    <source>
        <dbReference type="SAM" id="MobiDB-lite"/>
    </source>
</evidence>
<dbReference type="Proteomes" id="UP000295633">
    <property type="component" value="Unassembled WGS sequence"/>
</dbReference>
<comment type="caution">
    <text evidence="4">The sequence shown here is derived from an EMBL/GenBank/DDBJ whole genome shotgun (WGS) entry which is preliminary data.</text>
</comment>
<dbReference type="Gene3D" id="2.180.10.10">
    <property type="entry name" value="RHS repeat-associated core"/>
    <property type="match status" value="2"/>
</dbReference>
<dbReference type="InterPro" id="IPR031325">
    <property type="entry name" value="RHS_repeat"/>
</dbReference>
<dbReference type="PANTHER" id="PTHR32305">
    <property type="match status" value="1"/>
</dbReference>
<evidence type="ECO:0000256" key="1">
    <source>
        <dbReference type="ARBA" id="ARBA00022737"/>
    </source>
</evidence>
<evidence type="ECO:0000313" key="5">
    <source>
        <dbReference type="Proteomes" id="UP000295633"/>
    </source>
</evidence>
<reference evidence="4 5" key="1">
    <citation type="submission" date="2019-03" db="EMBL/GenBank/DDBJ databases">
        <title>Genome Sequencing and Assembly of Various Microbes Isolated from Partially Reclaimed Soil and Acid Mine Drainage (AMD) Site.</title>
        <authorList>
            <person name="Steinbock B."/>
            <person name="Bechtold R."/>
            <person name="Sevigny J.L."/>
            <person name="Thomas D."/>
            <person name="Cuthill L.R."/>
            <person name="Aveiro Johannsen E.J."/>
            <person name="Thomas K."/>
            <person name="Ghosh A."/>
        </authorList>
    </citation>
    <scope>NUCLEOTIDE SEQUENCE [LARGE SCALE GENOMIC DNA]</scope>
    <source>
        <strain evidence="4 5">F-B2</strain>
    </source>
</reference>
<proteinExistence type="predicted"/>
<keyword evidence="1" id="KW-0677">Repeat</keyword>
<feature type="region of interest" description="Disordered" evidence="2">
    <location>
        <begin position="325"/>
        <end position="360"/>
    </location>
</feature>
<feature type="domain" description="Teneurin-like YD-shell" evidence="3">
    <location>
        <begin position="198"/>
        <end position="557"/>
    </location>
</feature>
<dbReference type="Pfam" id="PF25023">
    <property type="entry name" value="TEN_YD-shell"/>
    <property type="match status" value="2"/>
</dbReference>
<organism evidence="4 5">
    <name type="scientific">Microbacterium oleivorans</name>
    <dbReference type="NCBI Taxonomy" id="273677"/>
    <lineage>
        <taxon>Bacteria</taxon>
        <taxon>Bacillati</taxon>
        <taxon>Actinomycetota</taxon>
        <taxon>Actinomycetes</taxon>
        <taxon>Micrococcales</taxon>
        <taxon>Microbacteriaceae</taxon>
        <taxon>Microbacterium</taxon>
    </lineage>
</organism>
<evidence type="ECO:0000259" key="3">
    <source>
        <dbReference type="Pfam" id="PF25023"/>
    </source>
</evidence>
<feature type="region of interest" description="Disordered" evidence="2">
    <location>
        <begin position="389"/>
        <end position="409"/>
    </location>
</feature>
<gene>
    <name evidence="4" type="ORF">E2R54_01795</name>
</gene>
<evidence type="ECO:0000313" key="4">
    <source>
        <dbReference type="EMBL" id="TDL45228.1"/>
    </source>
</evidence>
<name>A0A4R5YJX2_9MICO</name>
<dbReference type="InterPro" id="IPR050708">
    <property type="entry name" value="T6SS_VgrG/RHS"/>
</dbReference>
<dbReference type="AlphaFoldDB" id="A0A4R5YJX2"/>
<dbReference type="InterPro" id="IPR006530">
    <property type="entry name" value="YD"/>
</dbReference>